<dbReference type="AlphaFoldDB" id="A0A2G9YL30"/>
<sequence length="116" mass="13658">MFALLCSRNLVCGKVCLETPLDCISKFNKRNRVILGVRPEDIKVYLESKENAFLAQLVLVEKMDKYTILSLSWQGQNLKAIVERNFSIQPKRDSIWFHFDMDRVYLFDRNAQELLK</sequence>
<comment type="caution">
    <text evidence="1">The sequence shown here is derived from an EMBL/GenBank/DDBJ whole genome shotgun (WGS) entry which is preliminary data.</text>
</comment>
<organism evidence="1 2">
    <name type="scientific">Candidatus Sherwoodlollariibacterium unditelluris</name>
    <dbReference type="NCBI Taxonomy" id="1974757"/>
    <lineage>
        <taxon>Bacteria</taxon>
        <taxon>Pseudomonadati</taxon>
        <taxon>Candidatus Omnitrophota</taxon>
        <taxon>Candidatus Sherwoodlollariibacterium</taxon>
    </lineage>
</organism>
<dbReference type="Proteomes" id="UP000231292">
    <property type="component" value="Unassembled WGS sequence"/>
</dbReference>
<dbReference type="InterPro" id="IPR012340">
    <property type="entry name" value="NA-bd_OB-fold"/>
</dbReference>
<name>A0A2G9YL30_9BACT</name>
<evidence type="ECO:0000313" key="2">
    <source>
        <dbReference type="Proteomes" id="UP000231292"/>
    </source>
</evidence>
<dbReference type="EMBL" id="PCRK01000005">
    <property type="protein sequence ID" value="PIP19950.1"/>
    <property type="molecule type" value="Genomic_DNA"/>
</dbReference>
<dbReference type="Gene3D" id="2.40.50.140">
    <property type="entry name" value="Nucleic acid-binding proteins"/>
    <property type="match status" value="1"/>
</dbReference>
<dbReference type="Gene3D" id="2.40.50.100">
    <property type="match status" value="1"/>
</dbReference>
<dbReference type="SUPFAM" id="SSF50331">
    <property type="entry name" value="MOP-like"/>
    <property type="match status" value="1"/>
</dbReference>
<accession>A0A2G9YL30</accession>
<protein>
    <recommendedName>
        <fullName evidence="3">Transport-associated OB type 2 domain-containing protein</fullName>
    </recommendedName>
</protein>
<dbReference type="InterPro" id="IPR008995">
    <property type="entry name" value="Mo/tungstate-bd_C_term_dom"/>
</dbReference>
<gene>
    <name evidence="1" type="ORF">COX41_00135</name>
</gene>
<evidence type="ECO:0000313" key="1">
    <source>
        <dbReference type="EMBL" id="PIP19950.1"/>
    </source>
</evidence>
<reference evidence="1 2" key="1">
    <citation type="submission" date="2017-09" db="EMBL/GenBank/DDBJ databases">
        <title>Depth-based differentiation of microbial function through sediment-hosted aquifers and enrichment of novel symbionts in the deep terrestrial subsurface.</title>
        <authorList>
            <person name="Probst A.J."/>
            <person name="Ladd B."/>
            <person name="Jarett J.K."/>
            <person name="Geller-Mcgrath D.E."/>
            <person name="Sieber C.M."/>
            <person name="Emerson J.B."/>
            <person name="Anantharaman K."/>
            <person name="Thomas B.C."/>
            <person name="Malmstrom R."/>
            <person name="Stieglmeier M."/>
            <person name="Klingl A."/>
            <person name="Woyke T."/>
            <person name="Ryan C.M."/>
            <person name="Banfield J.F."/>
        </authorList>
    </citation>
    <scope>NUCLEOTIDE SEQUENCE [LARGE SCALE GENOMIC DNA]</scope>
    <source>
        <strain evidence="1">CG23_combo_of_CG06-09_8_20_14_all_41_10</strain>
    </source>
</reference>
<proteinExistence type="predicted"/>
<evidence type="ECO:0008006" key="3">
    <source>
        <dbReference type="Google" id="ProtNLM"/>
    </source>
</evidence>